<name>A0A942UUY8_9FIRM</name>
<protein>
    <submittedName>
        <fullName evidence="1">Uncharacterized protein</fullName>
    </submittedName>
</protein>
<organism evidence="1 2">
    <name type="scientific">Anaeromonas frigoriresistens</name>
    <dbReference type="NCBI Taxonomy" id="2683708"/>
    <lineage>
        <taxon>Bacteria</taxon>
        <taxon>Bacillati</taxon>
        <taxon>Bacillota</taxon>
        <taxon>Tissierellia</taxon>
        <taxon>Tissierellales</taxon>
        <taxon>Thermohalobacteraceae</taxon>
        <taxon>Anaeromonas</taxon>
    </lineage>
</organism>
<evidence type="ECO:0000313" key="2">
    <source>
        <dbReference type="Proteomes" id="UP000724672"/>
    </source>
</evidence>
<evidence type="ECO:0000313" key="1">
    <source>
        <dbReference type="EMBL" id="MBS4537970.1"/>
    </source>
</evidence>
<dbReference type="Proteomes" id="UP000724672">
    <property type="component" value="Unassembled WGS sequence"/>
</dbReference>
<keyword evidence="2" id="KW-1185">Reference proteome</keyword>
<sequence length="64" mass="7542">MQEFDKISIAEIPKKDMLLIIRALEYTGQKKESDEYLTLKNNIIKELSELADSSEEEFIDYLEK</sequence>
<comment type="caution">
    <text evidence="1">The sequence shown here is derived from an EMBL/GenBank/DDBJ whole genome shotgun (WGS) entry which is preliminary data.</text>
</comment>
<dbReference type="EMBL" id="WSFT01000025">
    <property type="protein sequence ID" value="MBS4537970.1"/>
    <property type="molecule type" value="Genomic_DNA"/>
</dbReference>
<dbReference type="RefSeq" id="WP_203365900.1">
    <property type="nucleotide sequence ID" value="NZ_WSFT01000025.1"/>
</dbReference>
<dbReference type="AlphaFoldDB" id="A0A942UUY8"/>
<gene>
    <name evidence="1" type="ORF">GOQ27_05825</name>
</gene>
<proteinExistence type="predicted"/>
<accession>A0A942UUY8</accession>
<reference evidence="1" key="1">
    <citation type="submission" date="2019-12" db="EMBL/GenBank/DDBJ databases">
        <title>Clostridiaceae gen. nov. sp. nov., isolated from sediment in Xinjiang, China.</title>
        <authorList>
            <person name="Zhang R."/>
        </authorList>
    </citation>
    <scope>NUCLEOTIDE SEQUENCE</scope>
    <source>
        <strain evidence="1">D2Q-11</strain>
    </source>
</reference>